<feature type="region of interest" description="Disordered" evidence="1">
    <location>
        <begin position="106"/>
        <end position="141"/>
    </location>
</feature>
<feature type="region of interest" description="Disordered" evidence="1">
    <location>
        <begin position="1"/>
        <end position="20"/>
    </location>
</feature>
<evidence type="ECO:0000256" key="1">
    <source>
        <dbReference type="SAM" id="MobiDB-lite"/>
    </source>
</evidence>
<dbReference type="Proteomes" id="UP000887566">
    <property type="component" value="Unplaced"/>
</dbReference>
<evidence type="ECO:0000313" key="2">
    <source>
        <dbReference type="Proteomes" id="UP000887566"/>
    </source>
</evidence>
<reference evidence="3" key="1">
    <citation type="submission" date="2022-11" db="UniProtKB">
        <authorList>
            <consortium name="WormBaseParasite"/>
        </authorList>
    </citation>
    <scope>IDENTIFICATION</scope>
</reference>
<proteinExistence type="predicted"/>
<accession>A0A914WS68</accession>
<name>A0A914WS68_9BILA</name>
<dbReference type="WBParaSite" id="PSAMB.scaffold507size54856.g6500.t1">
    <property type="protein sequence ID" value="PSAMB.scaffold507size54856.g6500.t1"/>
    <property type="gene ID" value="PSAMB.scaffold507size54856.g6500"/>
</dbReference>
<keyword evidence="2" id="KW-1185">Reference proteome</keyword>
<sequence>MSSSTRAHARALRLSPPSLPLSLRLRMSTERREKDVHTTDGRDNATTKAIAAPADGAVQRPCLHDPLRRSVRAVCARGAQYSRRSVQTAVIARWSSREINRTNERPARGRVQTMSREKRNRVARGRLTGPSQKANHRRRPNNGFITRITGLIRSIAGRPAVATGPIVAVVVVDHPPCVGRRGSQPVCCARETRLRPPRTDTAGPVK</sequence>
<protein>
    <submittedName>
        <fullName evidence="3">Uncharacterized protein</fullName>
    </submittedName>
</protein>
<organism evidence="2 3">
    <name type="scientific">Plectus sambesii</name>
    <dbReference type="NCBI Taxonomy" id="2011161"/>
    <lineage>
        <taxon>Eukaryota</taxon>
        <taxon>Metazoa</taxon>
        <taxon>Ecdysozoa</taxon>
        <taxon>Nematoda</taxon>
        <taxon>Chromadorea</taxon>
        <taxon>Plectida</taxon>
        <taxon>Plectina</taxon>
        <taxon>Plectoidea</taxon>
        <taxon>Plectidae</taxon>
        <taxon>Plectus</taxon>
    </lineage>
</organism>
<dbReference type="AlphaFoldDB" id="A0A914WS68"/>
<evidence type="ECO:0000313" key="3">
    <source>
        <dbReference type="WBParaSite" id="PSAMB.scaffold507size54856.g6500.t1"/>
    </source>
</evidence>